<proteinExistence type="predicted"/>
<dbReference type="RefSeq" id="WP_379914178.1">
    <property type="nucleotide sequence ID" value="NZ_JBHUDD010000043.1"/>
</dbReference>
<dbReference type="InterPro" id="IPR004408">
    <property type="entry name" value="Biotin_CoA_COase_ligase"/>
</dbReference>
<keyword evidence="7" id="KW-1185">Reference proteome</keyword>
<dbReference type="GO" id="GO:0004077">
    <property type="term" value="F:biotin--[biotin carboxyl-carrier protein] ligase activity"/>
    <property type="evidence" value="ECO:0007669"/>
    <property type="project" value="UniProtKB-EC"/>
</dbReference>
<dbReference type="PANTHER" id="PTHR12835">
    <property type="entry name" value="BIOTIN PROTEIN LIGASE"/>
    <property type="match status" value="1"/>
</dbReference>
<dbReference type="EMBL" id="JBHUDD010000043">
    <property type="protein sequence ID" value="MFD1508994.1"/>
    <property type="molecule type" value="Genomic_DNA"/>
</dbReference>
<evidence type="ECO:0000259" key="5">
    <source>
        <dbReference type="PROSITE" id="PS51733"/>
    </source>
</evidence>
<dbReference type="InterPro" id="IPR045864">
    <property type="entry name" value="aa-tRNA-synth_II/BPL/LPL"/>
</dbReference>
<gene>
    <name evidence="6" type="ORF">ACFTOW_06235</name>
</gene>
<dbReference type="Pfam" id="PF02237">
    <property type="entry name" value="BPL_C"/>
    <property type="match status" value="1"/>
</dbReference>
<evidence type="ECO:0000256" key="1">
    <source>
        <dbReference type="ARBA" id="ARBA00022598"/>
    </source>
</evidence>
<comment type="caution">
    <text evidence="6">The sequence shown here is derived from an EMBL/GenBank/DDBJ whole genome shotgun (WGS) entry which is preliminary data.</text>
</comment>
<dbReference type="Pfam" id="PF03099">
    <property type="entry name" value="BPL_LplA_LipB"/>
    <property type="match status" value="1"/>
</dbReference>
<sequence length="257" mass="27042">MTWPAGYGRRVLAEVDSTNAEAVRIAPTLTGPEWILGLRQTQGRGRRGRPWRDPGGNFAGTLVLRPEGPPGHVALLSFVAALALHDACCAVTGRPQAFELKWPNDVLLNGGKLAGILLESTGVGTGVAHLAIGIGVNLREVPEAATVEPGALRPVALMTETGIAVTPEECLDLLAAAFATRKAQFDADGFAPIREAWLARAARLGEDVIARTLRSTMEGRFETIDDTGNLVLVTAQGRMAIPAADIFFEGGTDASGD</sequence>
<evidence type="ECO:0000256" key="3">
    <source>
        <dbReference type="ARBA" id="ARBA00024227"/>
    </source>
</evidence>
<organism evidence="6 7">
    <name type="scientific">Lacimonas salitolerans</name>
    <dbReference type="NCBI Taxonomy" id="1323750"/>
    <lineage>
        <taxon>Bacteria</taxon>
        <taxon>Pseudomonadati</taxon>
        <taxon>Pseudomonadota</taxon>
        <taxon>Alphaproteobacteria</taxon>
        <taxon>Rhodobacterales</taxon>
        <taxon>Paracoccaceae</taxon>
        <taxon>Lacimonas</taxon>
    </lineage>
</organism>
<dbReference type="PROSITE" id="PS51733">
    <property type="entry name" value="BPL_LPL_CATALYTIC"/>
    <property type="match status" value="1"/>
</dbReference>
<dbReference type="CDD" id="cd16442">
    <property type="entry name" value="BPL"/>
    <property type="match status" value="1"/>
</dbReference>
<dbReference type="EC" id="6.3.4.15" evidence="3"/>
<feature type="domain" description="BPL/LPL catalytic" evidence="5">
    <location>
        <begin position="1"/>
        <end position="186"/>
    </location>
</feature>
<evidence type="ECO:0000313" key="6">
    <source>
        <dbReference type="EMBL" id="MFD1508994.1"/>
    </source>
</evidence>
<evidence type="ECO:0000256" key="4">
    <source>
        <dbReference type="ARBA" id="ARBA00047846"/>
    </source>
</evidence>
<evidence type="ECO:0000256" key="2">
    <source>
        <dbReference type="ARBA" id="ARBA00023267"/>
    </source>
</evidence>
<dbReference type="InterPro" id="IPR003142">
    <property type="entry name" value="BPL_C"/>
</dbReference>
<dbReference type="Gene3D" id="3.30.930.10">
    <property type="entry name" value="Bira Bifunctional Protein, Domain 2"/>
    <property type="match status" value="1"/>
</dbReference>
<dbReference type="NCBIfam" id="TIGR00121">
    <property type="entry name" value="birA_ligase"/>
    <property type="match status" value="1"/>
</dbReference>
<protein>
    <recommendedName>
        <fullName evidence="3">biotin--[biotin carboxyl-carrier protein] ligase</fullName>
        <ecNumber evidence="3">6.3.4.15</ecNumber>
    </recommendedName>
</protein>
<comment type="catalytic activity">
    <reaction evidence="4">
        <text>biotin + L-lysyl-[protein] + ATP = N(6)-biotinyl-L-lysyl-[protein] + AMP + diphosphate + H(+)</text>
        <dbReference type="Rhea" id="RHEA:11756"/>
        <dbReference type="Rhea" id="RHEA-COMP:9752"/>
        <dbReference type="Rhea" id="RHEA-COMP:10505"/>
        <dbReference type="ChEBI" id="CHEBI:15378"/>
        <dbReference type="ChEBI" id="CHEBI:29969"/>
        <dbReference type="ChEBI" id="CHEBI:30616"/>
        <dbReference type="ChEBI" id="CHEBI:33019"/>
        <dbReference type="ChEBI" id="CHEBI:57586"/>
        <dbReference type="ChEBI" id="CHEBI:83144"/>
        <dbReference type="ChEBI" id="CHEBI:456215"/>
        <dbReference type="EC" id="6.3.4.15"/>
    </reaction>
</comment>
<reference evidence="7" key="1">
    <citation type="journal article" date="2019" name="Int. J. Syst. Evol. Microbiol.">
        <title>The Global Catalogue of Microorganisms (GCM) 10K type strain sequencing project: providing services to taxonomists for standard genome sequencing and annotation.</title>
        <authorList>
            <consortium name="The Broad Institute Genomics Platform"/>
            <consortium name="The Broad Institute Genome Sequencing Center for Infectious Disease"/>
            <person name="Wu L."/>
            <person name="Ma J."/>
        </authorList>
    </citation>
    <scope>NUCLEOTIDE SEQUENCE [LARGE SCALE GENOMIC DNA]</scope>
    <source>
        <strain evidence="7">CGMCC 1.12477</strain>
    </source>
</reference>
<dbReference type="InterPro" id="IPR004143">
    <property type="entry name" value="BPL_LPL_catalytic"/>
</dbReference>
<evidence type="ECO:0000313" key="7">
    <source>
        <dbReference type="Proteomes" id="UP001597186"/>
    </source>
</evidence>
<keyword evidence="1 6" id="KW-0436">Ligase</keyword>
<keyword evidence="2" id="KW-0092">Biotin</keyword>
<dbReference type="SUPFAM" id="SSF55681">
    <property type="entry name" value="Class II aaRS and biotin synthetases"/>
    <property type="match status" value="1"/>
</dbReference>
<dbReference type="Proteomes" id="UP001597186">
    <property type="component" value="Unassembled WGS sequence"/>
</dbReference>
<dbReference type="PANTHER" id="PTHR12835:SF5">
    <property type="entry name" value="BIOTIN--PROTEIN LIGASE"/>
    <property type="match status" value="1"/>
</dbReference>
<accession>A0ABW4EFA0</accession>
<name>A0ABW4EFA0_9RHOB</name>